<dbReference type="Gene3D" id="3.90.660.10">
    <property type="match status" value="1"/>
</dbReference>
<dbReference type="EMBL" id="JBHTMN010000003">
    <property type="protein sequence ID" value="MFD1382196.1"/>
    <property type="molecule type" value="Genomic_DNA"/>
</dbReference>
<organism evidence="1 2">
    <name type="scientific">Rhodanobacter aciditrophus</name>
    <dbReference type="NCBI Taxonomy" id="1623218"/>
    <lineage>
        <taxon>Bacteria</taxon>
        <taxon>Pseudomonadati</taxon>
        <taxon>Pseudomonadota</taxon>
        <taxon>Gammaproteobacteria</taxon>
        <taxon>Lysobacterales</taxon>
        <taxon>Rhodanobacteraceae</taxon>
        <taxon>Rhodanobacter</taxon>
    </lineage>
</organism>
<sequence>MSNAIPTTSLAIIGAGLAGTSMAYFANRQGIATTLIDKSRGTGGRAGSKRLEQGSVELGASIISFHDPDLMELRDTLLNANVLASWQSGHVGVPRMSAISRYLAGDTPLITQQRVQHLERRGDHWLLRDDKYQPIIKAQALVIATPATQAAMLLATVPNTPNLLLNANQSSAATQPQWSMWLRTEKSDQAPLQLVPNEVLQTLIKDSDKPQRMQSELDTWVIQSTTTWGQQHIDDDKTQVQKDMIHAFETATGLTAVEQGTPHRWLLGRQAVVTSNKPFLYDPALKLIVIGDWLCQGDGEGAVLSAKFAADKVLSSISFL</sequence>
<dbReference type="SUPFAM" id="SSF51905">
    <property type="entry name" value="FAD/NAD(P)-binding domain"/>
    <property type="match status" value="1"/>
</dbReference>
<evidence type="ECO:0000313" key="1">
    <source>
        <dbReference type="EMBL" id="MFD1382196.1"/>
    </source>
</evidence>
<proteinExistence type="predicted"/>
<dbReference type="Gene3D" id="3.50.50.60">
    <property type="entry name" value="FAD/NAD(P)-binding domain"/>
    <property type="match status" value="1"/>
</dbReference>
<protein>
    <submittedName>
        <fullName evidence="1">NAD(P)/FAD-dependent oxidoreductase</fullName>
    </submittedName>
</protein>
<dbReference type="Proteomes" id="UP001597059">
    <property type="component" value="Unassembled WGS sequence"/>
</dbReference>
<comment type="caution">
    <text evidence="1">The sequence shown here is derived from an EMBL/GenBank/DDBJ whole genome shotgun (WGS) entry which is preliminary data.</text>
</comment>
<dbReference type="InterPro" id="IPR036188">
    <property type="entry name" value="FAD/NAD-bd_sf"/>
</dbReference>
<dbReference type="PANTHER" id="PTHR16128:SF5">
    <property type="entry name" value="FAD_NAD(P)-BINDING OXIDOREDUCTASE FAMILY PROTEIN"/>
    <property type="match status" value="1"/>
</dbReference>
<name>A0ABW4AYW1_9GAMM</name>
<evidence type="ECO:0000313" key="2">
    <source>
        <dbReference type="Proteomes" id="UP001597059"/>
    </source>
</evidence>
<accession>A0ABW4AYW1</accession>
<dbReference type="RefSeq" id="WP_377364933.1">
    <property type="nucleotide sequence ID" value="NZ_JBHTMN010000003.1"/>
</dbReference>
<dbReference type="PANTHER" id="PTHR16128">
    <property type="entry name" value="FAD/NAD(P)-BINDING OXIDOREDUCTASE FAMILY PROTEIN"/>
    <property type="match status" value="1"/>
</dbReference>
<gene>
    <name evidence="1" type="ORF">ACFQ45_02380</name>
</gene>
<keyword evidence="2" id="KW-1185">Reference proteome</keyword>
<dbReference type="Pfam" id="PF13450">
    <property type="entry name" value="NAD_binding_8"/>
    <property type="match status" value="1"/>
</dbReference>
<reference evidence="2" key="1">
    <citation type="journal article" date="2019" name="Int. J. Syst. Evol. Microbiol.">
        <title>The Global Catalogue of Microorganisms (GCM) 10K type strain sequencing project: providing services to taxonomists for standard genome sequencing and annotation.</title>
        <authorList>
            <consortium name="The Broad Institute Genomics Platform"/>
            <consortium name="The Broad Institute Genome Sequencing Center for Infectious Disease"/>
            <person name="Wu L."/>
            <person name="Ma J."/>
        </authorList>
    </citation>
    <scope>NUCLEOTIDE SEQUENCE [LARGE SCALE GENOMIC DNA]</scope>
    <source>
        <strain evidence="2">JCM 30774</strain>
    </source>
</reference>